<dbReference type="PROSITE" id="PS00933">
    <property type="entry name" value="FGGY_KINASES_1"/>
    <property type="match status" value="1"/>
</dbReference>
<feature type="binding site" evidence="9">
    <location>
        <position position="134"/>
    </location>
    <ligand>
        <name>sn-glycerol 3-phosphate</name>
        <dbReference type="ChEBI" id="CHEBI:57597"/>
    </ligand>
</feature>
<reference evidence="13" key="1">
    <citation type="submission" date="2015-08" db="EMBL/GenBank/DDBJ databases">
        <authorList>
            <person name="Varghese N."/>
        </authorList>
    </citation>
    <scope>NUCLEOTIDE SEQUENCE [LARGE SCALE GENOMIC DNA]</scope>
    <source>
        <strain evidence="13">JCM 18476</strain>
    </source>
</reference>
<evidence type="ECO:0000313" key="12">
    <source>
        <dbReference type="EMBL" id="CUB04294.1"/>
    </source>
</evidence>
<keyword evidence="4 9" id="KW-0547">Nucleotide-binding</keyword>
<keyword evidence="5 9" id="KW-0418">Kinase</keyword>
<dbReference type="SUPFAM" id="SSF53067">
    <property type="entry name" value="Actin-like ATPase domain"/>
    <property type="match status" value="2"/>
</dbReference>
<dbReference type="PANTHER" id="PTHR10196:SF78">
    <property type="entry name" value="GLYCEROL KINASE"/>
    <property type="match status" value="1"/>
</dbReference>
<dbReference type="InterPro" id="IPR000577">
    <property type="entry name" value="Carb_kinase_FGGY"/>
</dbReference>
<gene>
    <name evidence="9" type="primary">glpK</name>
    <name evidence="12" type="ORF">Ga0061065_106113</name>
</gene>
<dbReference type="GO" id="GO:0004370">
    <property type="term" value="F:glycerol kinase activity"/>
    <property type="evidence" value="ECO:0007669"/>
    <property type="project" value="UniProtKB-UniRule"/>
</dbReference>
<dbReference type="CDD" id="cd07786">
    <property type="entry name" value="FGGY_EcGK_like"/>
    <property type="match status" value="1"/>
</dbReference>
<feature type="domain" description="Carbohydrate kinase FGGY N-terminal" evidence="10">
    <location>
        <begin position="4"/>
        <end position="250"/>
    </location>
</feature>
<feature type="binding site" evidence="9">
    <location>
        <position position="308"/>
    </location>
    <ligand>
        <name>ADP</name>
        <dbReference type="ChEBI" id="CHEBI:456216"/>
    </ligand>
</feature>
<feature type="binding site" evidence="9">
    <location>
        <position position="12"/>
    </location>
    <ligand>
        <name>sn-glycerol 3-phosphate</name>
        <dbReference type="ChEBI" id="CHEBI:57597"/>
    </ligand>
</feature>
<dbReference type="PANTHER" id="PTHR10196">
    <property type="entry name" value="SUGAR KINASE"/>
    <property type="match status" value="1"/>
</dbReference>
<dbReference type="EC" id="2.7.1.30" evidence="9"/>
<feature type="binding site" evidence="9">
    <location>
        <position position="82"/>
    </location>
    <ligand>
        <name>glycerol</name>
        <dbReference type="ChEBI" id="CHEBI:17754"/>
    </ligand>
</feature>
<dbReference type="InterPro" id="IPR005999">
    <property type="entry name" value="Glycerol_kin"/>
</dbReference>
<feature type="binding site" evidence="9">
    <location>
        <position position="243"/>
    </location>
    <ligand>
        <name>sn-glycerol 3-phosphate</name>
        <dbReference type="ChEBI" id="CHEBI:57597"/>
    </ligand>
</feature>
<keyword evidence="3 9" id="KW-0808">Transferase</keyword>
<dbReference type="NCBIfam" id="NF000756">
    <property type="entry name" value="PRK00047.1"/>
    <property type="match status" value="1"/>
</dbReference>
<keyword evidence="7 9" id="KW-0067">ATP-binding</keyword>
<evidence type="ECO:0000259" key="10">
    <source>
        <dbReference type="Pfam" id="PF00370"/>
    </source>
</evidence>
<comment type="function">
    <text evidence="9">Key enzyme in the regulation of glycerol uptake and metabolism. Catalyzes the phosphorylation of glycerol to yield sn-glycerol 3-phosphate.</text>
</comment>
<feature type="binding site" evidence="9">
    <location>
        <position position="83"/>
    </location>
    <ligand>
        <name>sn-glycerol 3-phosphate</name>
        <dbReference type="ChEBI" id="CHEBI:57597"/>
    </ligand>
</feature>
<dbReference type="InterPro" id="IPR018483">
    <property type="entry name" value="Carb_kinase_FGGY_CS"/>
</dbReference>
<comment type="pathway">
    <text evidence="1 9">Polyol metabolism; glycerol degradation via glycerol kinase pathway; sn-glycerol 3-phosphate from glycerol: step 1/1.</text>
</comment>
<accession>A0A0K6IMH8</accession>
<feature type="binding site" evidence="9">
    <location>
        <position position="14"/>
    </location>
    <ligand>
        <name>ATP</name>
        <dbReference type="ChEBI" id="CHEBI:30616"/>
    </ligand>
</feature>
<evidence type="ECO:0000256" key="6">
    <source>
        <dbReference type="ARBA" id="ARBA00022798"/>
    </source>
</evidence>
<dbReference type="FunFam" id="3.30.420.40:FF:000008">
    <property type="entry name" value="Glycerol kinase"/>
    <property type="match status" value="1"/>
</dbReference>
<dbReference type="EMBL" id="CYHG01000006">
    <property type="protein sequence ID" value="CUB04294.1"/>
    <property type="molecule type" value="Genomic_DNA"/>
</dbReference>
<feature type="binding site" evidence="9">
    <location>
        <position position="134"/>
    </location>
    <ligand>
        <name>glycerol</name>
        <dbReference type="ChEBI" id="CHEBI:17754"/>
    </ligand>
</feature>
<feature type="binding site" evidence="9">
    <location>
        <position position="408"/>
    </location>
    <ligand>
        <name>ATP</name>
        <dbReference type="ChEBI" id="CHEBI:30616"/>
    </ligand>
</feature>
<dbReference type="RefSeq" id="WP_055463234.1">
    <property type="nucleotide sequence ID" value="NZ_CYHG01000006.1"/>
</dbReference>
<evidence type="ECO:0000256" key="2">
    <source>
        <dbReference type="ARBA" id="ARBA00009156"/>
    </source>
</evidence>
<dbReference type="InterPro" id="IPR018485">
    <property type="entry name" value="FGGY_C"/>
</dbReference>
<dbReference type="GO" id="GO:0006072">
    <property type="term" value="P:glycerol-3-phosphate metabolic process"/>
    <property type="evidence" value="ECO:0007669"/>
    <property type="project" value="InterPro"/>
</dbReference>
<feature type="binding site" evidence="9">
    <location>
        <position position="12"/>
    </location>
    <ligand>
        <name>ATP</name>
        <dbReference type="ChEBI" id="CHEBI:30616"/>
    </ligand>
</feature>
<evidence type="ECO:0000256" key="7">
    <source>
        <dbReference type="ARBA" id="ARBA00022840"/>
    </source>
</evidence>
<feature type="binding site" evidence="9">
    <location>
        <position position="412"/>
    </location>
    <ligand>
        <name>ADP</name>
        <dbReference type="ChEBI" id="CHEBI:456216"/>
    </ligand>
</feature>
<evidence type="ECO:0000256" key="9">
    <source>
        <dbReference type="HAMAP-Rule" id="MF_00186"/>
    </source>
</evidence>
<feature type="domain" description="Carbohydrate kinase FGGY C-terminal" evidence="11">
    <location>
        <begin position="261"/>
        <end position="445"/>
    </location>
</feature>
<evidence type="ECO:0000256" key="8">
    <source>
        <dbReference type="ARBA" id="ARBA00052101"/>
    </source>
</evidence>
<dbReference type="InterPro" id="IPR043129">
    <property type="entry name" value="ATPase_NBD"/>
</dbReference>
<feature type="binding site" evidence="9">
    <location>
        <position position="12"/>
    </location>
    <ligand>
        <name>ADP</name>
        <dbReference type="ChEBI" id="CHEBI:456216"/>
    </ligand>
</feature>
<protein>
    <recommendedName>
        <fullName evidence="9">Glycerol kinase</fullName>
        <ecNumber evidence="9">2.7.1.30</ecNumber>
    </recommendedName>
    <alternativeName>
        <fullName evidence="9">ATP:glycerol 3-phosphotransferase</fullName>
    </alternativeName>
    <alternativeName>
        <fullName evidence="9">Glycerokinase</fullName>
        <shortName evidence="9">GK</shortName>
    </alternativeName>
</protein>
<keyword evidence="6 9" id="KW-0319">Glycerol metabolism</keyword>
<feature type="binding site" evidence="9">
    <location>
        <position position="244"/>
    </location>
    <ligand>
        <name>glycerol</name>
        <dbReference type="ChEBI" id="CHEBI:17754"/>
    </ligand>
</feature>
<feature type="binding site" evidence="9">
    <location>
        <position position="243"/>
    </location>
    <ligand>
        <name>glycerol</name>
        <dbReference type="ChEBI" id="CHEBI:17754"/>
    </ligand>
</feature>
<comment type="activity regulation">
    <text evidence="9">Inhibited by fructose 1,6-bisphosphate (FBP).</text>
</comment>
<dbReference type="InterPro" id="IPR018484">
    <property type="entry name" value="FGGY_N"/>
</dbReference>
<feature type="binding site" evidence="9">
    <location>
        <position position="312"/>
    </location>
    <ligand>
        <name>ATP</name>
        <dbReference type="ChEBI" id="CHEBI:30616"/>
    </ligand>
</feature>
<dbReference type="Pfam" id="PF02782">
    <property type="entry name" value="FGGY_C"/>
    <property type="match status" value="1"/>
</dbReference>
<dbReference type="Pfam" id="PF00370">
    <property type="entry name" value="FGGY_N"/>
    <property type="match status" value="1"/>
</dbReference>
<feature type="binding site" evidence="9">
    <location>
        <position position="408"/>
    </location>
    <ligand>
        <name>ADP</name>
        <dbReference type="ChEBI" id="CHEBI:456216"/>
    </ligand>
</feature>
<dbReference type="NCBIfam" id="TIGR01311">
    <property type="entry name" value="glycerol_kin"/>
    <property type="match status" value="1"/>
</dbReference>
<evidence type="ECO:0000313" key="13">
    <source>
        <dbReference type="Proteomes" id="UP000182769"/>
    </source>
</evidence>
<keyword evidence="13" id="KW-1185">Reference proteome</keyword>
<dbReference type="AlphaFoldDB" id="A0A0K6IMH8"/>
<dbReference type="STRING" id="1137284.GCA_001418205_02158"/>
<evidence type="ECO:0000259" key="11">
    <source>
        <dbReference type="Pfam" id="PF02782"/>
    </source>
</evidence>
<name>A0A0K6IMH8_9GAMM</name>
<dbReference type="PIRSF" id="PIRSF000538">
    <property type="entry name" value="GlpK"/>
    <property type="match status" value="1"/>
</dbReference>
<comment type="similarity">
    <text evidence="2 9">Belongs to the FGGY kinase family.</text>
</comment>
<dbReference type="Gene3D" id="3.30.420.40">
    <property type="match status" value="2"/>
</dbReference>
<feature type="binding site" evidence="9">
    <location>
        <position position="265"/>
    </location>
    <ligand>
        <name>ADP</name>
        <dbReference type="ChEBI" id="CHEBI:456216"/>
    </ligand>
</feature>
<dbReference type="GO" id="GO:0005829">
    <property type="term" value="C:cytosol"/>
    <property type="evidence" value="ECO:0007669"/>
    <property type="project" value="TreeGrafter"/>
</dbReference>
<evidence type="ECO:0000256" key="1">
    <source>
        <dbReference type="ARBA" id="ARBA00005190"/>
    </source>
</evidence>
<organism evidence="12 13">
    <name type="scientific">Marinomonas fungiae</name>
    <dbReference type="NCBI Taxonomy" id="1137284"/>
    <lineage>
        <taxon>Bacteria</taxon>
        <taxon>Pseudomonadati</taxon>
        <taxon>Pseudomonadota</taxon>
        <taxon>Gammaproteobacteria</taxon>
        <taxon>Oceanospirillales</taxon>
        <taxon>Oceanospirillaceae</taxon>
        <taxon>Marinomonas</taxon>
    </lineage>
</organism>
<dbReference type="Proteomes" id="UP000182769">
    <property type="component" value="Unassembled WGS sequence"/>
</dbReference>
<evidence type="ECO:0000256" key="4">
    <source>
        <dbReference type="ARBA" id="ARBA00022741"/>
    </source>
</evidence>
<dbReference type="HAMAP" id="MF_00186">
    <property type="entry name" value="Glycerol_kin"/>
    <property type="match status" value="1"/>
</dbReference>
<dbReference type="UniPathway" id="UPA00618">
    <property type="reaction ID" value="UER00672"/>
</dbReference>
<dbReference type="GO" id="GO:0019563">
    <property type="term" value="P:glycerol catabolic process"/>
    <property type="evidence" value="ECO:0007669"/>
    <property type="project" value="UniProtKB-UniRule"/>
</dbReference>
<evidence type="ECO:0000256" key="3">
    <source>
        <dbReference type="ARBA" id="ARBA00022679"/>
    </source>
</evidence>
<dbReference type="OrthoDB" id="9805576at2"/>
<feature type="binding site" evidence="9">
    <location>
        <position position="13"/>
    </location>
    <ligand>
        <name>ATP</name>
        <dbReference type="ChEBI" id="CHEBI:30616"/>
    </ligand>
</feature>
<feature type="binding site" evidence="9">
    <location>
        <position position="82"/>
    </location>
    <ligand>
        <name>sn-glycerol 3-phosphate</name>
        <dbReference type="ChEBI" id="CHEBI:57597"/>
    </ligand>
</feature>
<feature type="binding site" evidence="9">
    <location>
        <position position="308"/>
    </location>
    <ligand>
        <name>ATP</name>
        <dbReference type="ChEBI" id="CHEBI:30616"/>
    </ligand>
</feature>
<feature type="binding site" evidence="9">
    <location>
        <position position="265"/>
    </location>
    <ligand>
        <name>ATP</name>
        <dbReference type="ChEBI" id="CHEBI:30616"/>
    </ligand>
</feature>
<sequence>MSQYLLAIDQGTTSSRAIVFDAKGVRVGQSQQEFPQHFPNDGWVEHDPKDLWQSTLTVCQNVLKDTGIDADAIASIGITNQRETTVLWDTETGETVYNAIVWQDRRTSQYCQSLVDKDYSELVQSKTGLLIDPYFSATKIRWILENVEGVKERAKLGCIAFGTVDSYLLWKLTNGRYHRTDATNAARTMAFNIHTQQWDEELIELLEIGDVIFPQVMDSSDDFGTIDAQWLGAEIPVNGIAGDQQAALVGQACFDPGMVKSTYGTGCFMILNTGDKPLKSEHKMLTTVGYRINGKVTYALEGSIFVAGAAIQWLRDGLKLFDDAAETQSLAERALNADTVYLVPAFTGLGAPYWDPDARGAMIGLTRDTSVSDIVSAGLRSVCYQTKDLVDAMAQDGAKFSTLRVDGGMVVNNLVVQFLSDVLGITVERPQVTETTALGVAFLAGLRVGMYESLEQISELWQSEQQFNPEMGQENREKLYSGWLDAVSRVRSVQ</sequence>
<feature type="binding site" evidence="9">
    <location>
        <position position="16"/>
    </location>
    <ligand>
        <name>ADP</name>
        <dbReference type="ChEBI" id="CHEBI:456216"/>
    </ligand>
</feature>
<dbReference type="FunFam" id="3.30.420.40:FF:000007">
    <property type="entry name" value="Glycerol kinase"/>
    <property type="match status" value="1"/>
</dbReference>
<proteinExistence type="inferred from homology"/>
<dbReference type="GO" id="GO:0005524">
    <property type="term" value="F:ATP binding"/>
    <property type="evidence" value="ECO:0007669"/>
    <property type="project" value="UniProtKB-UniRule"/>
</dbReference>
<feature type="binding site" evidence="9">
    <location>
        <position position="83"/>
    </location>
    <ligand>
        <name>glycerol</name>
        <dbReference type="ChEBI" id="CHEBI:17754"/>
    </ligand>
</feature>
<comment type="catalytic activity">
    <reaction evidence="8 9">
        <text>glycerol + ATP = sn-glycerol 3-phosphate + ADP + H(+)</text>
        <dbReference type="Rhea" id="RHEA:21644"/>
        <dbReference type="ChEBI" id="CHEBI:15378"/>
        <dbReference type="ChEBI" id="CHEBI:17754"/>
        <dbReference type="ChEBI" id="CHEBI:30616"/>
        <dbReference type="ChEBI" id="CHEBI:57597"/>
        <dbReference type="ChEBI" id="CHEBI:456216"/>
        <dbReference type="EC" id="2.7.1.30"/>
    </reaction>
</comment>
<evidence type="ECO:0000256" key="5">
    <source>
        <dbReference type="ARBA" id="ARBA00022777"/>
    </source>
</evidence>